<comment type="similarity">
    <text evidence="1">Belongs to the Gfo/Idh/MocA family.</text>
</comment>
<keyword evidence="2" id="KW-0560">Oxidoreductase</keyword>
<dbReference type="GO" id="GO:0016491">
    <property type="term" value="F:oxidoreductase activity"/>
    <property type="evidence" value="ECO:0007669"/>
    <property type="project" value="UniProtKB-KW"/>
</dbReference>
<organism evidence="6 7">
    <name type="scientific">Auraticoccus monumenti</name>
    <dbReference type="NCBI Taxonomy" id="675864"/>
    <lineage>
        <taxon>Bacteria</taxon>
        <taxon>Bacillati</taxon>
        <taxon>Actinomycetota</taxon>
        <taxon>Actinomycetes</taxon>
        <taxon>Propionibacteriales</taxon>
        <taxon>Propionibacteriaceae</taxon>
        <taxon>Auraticoccus</taxon>
    </lineage>
</organism>
<evidence type="ECO:0000259" key="5">
    <source>
        <dbReference type="Pfam" id="PF22725"/>
    </source>
</evidence>
<dbReference type="InterPro" id="IPR036291">
    <property type="entry name" value="NAD(P)-bd_dom_sf"/>
</dbReference>
<keyword evidence="7" id="KW-1185">Reference proteome</keyword>
<dbReference type="Pfam" id="PF22725">
    <property type="entry name" value="GFO_IDH_MocA_C3"/>
    <property type="match status" value="1"/>
</dbReference>
<protein>
    <submittedName>
        <fullName evidence="6">Predicted dehydrogenase</fullName>
    </submittedName>
</protein>
<dbReference type="EMBL" id="LT629688">
    <property type="protein sequence ID" value="SDD12783.1"/>
    <property type="molecule type" value="Genomic_DNA"/>
</dbReference>
<dbReference type="InterPro" id="IPR000683">
    <property type="entry name" value="Gfo/Idh/MocA-like_OxRdtase_N"/>
</dbReference>
<sequence>MSAPLPDPLPVVSVGAGGMGRAWLQVLRASPDVELVGVVDLDLDAARAAVADLGAPDLPLGTDAVELARRTGARAVVDVTVPVAHHPVTTAALFAGLPVLGEKPVAATLAQSLSLAAAAEVTGQLFMVSQSRRWNPQLARLAQQVSALGAVGAVSVDFFKAPRFGGFREEMAHPLLVDMAIHHFDAARYLLEGEPVSVYCEAWNPPWSWYHGDASASAVFEFSSGARFTFDGSWCAPGAETSWNGSWRVSGEHGTARWSGDDEPEVDTTAPVPTTEVTAHDGIAGSLAIFVDALRSGTVPGGEVHENVLSLAMVEAAVESAARRERVLLDDVLARAREQAVAEETRDDVRAALEGWGSVREALVGFAPRAADTSP</sequence>
<dbReference type="SUPFAM" id="SSF55347">
    <property type="entry name" value="Glyceraldehyde-3-phosphate dehydrogenase-like, C-terminal domain"/>
    <property type="match status" value="1"/>
</dbReference>
<dbReference type="PANTHER" id="PTHR43708:SF5">
    <property type="entry name" value="CONSERVED EXPRESSED OXIDOREDUCTASE (EUROFUNG)-RELATED"/>
    <property type="match status" value="1"/>
</dbReference>
<evidence type="ECO:0000313" key="7">
    <source>
        <dbReference type="Proteomes" id="UP000198546"/>
    </source>
</evidence>
<reference evidence="6 7" key="1">
    <citation type="submission" date="2016-10" db="EMBL/GenBank/DDBJ databases">
        <authorList>
            <person name="de Groot N.N."/>
        </authorList>
    </citation>
    <scope>NUCLEOTIDE SEQUENCE [LARGE SCALE GENOMIC DNA]</scope>
    <source>
        <strain evidence="6 7">MON 2.2</strain>
    </source>
</reference>
<evidence type="ECO:0000256" key="2">
    <source>
        <dbReference type="ARBA" id="ARBA00023002"/>
    </source>
</evidence>
<name>A0A1G6S7T8_9ACTN</name>
<dbReference type="Pfam" id="PF01408">
    <property type="entry name" value="GFO_IDH_MocA"/>
    <property type="match status" value="1"/>
</dbReference>
<feature type="region of interest" description="Disordered" evidence="3">
    <location>
        <begin position="246"/>
        <end position="269"/>
    </location>
</feature>
<evidence type="ECO:0000313" key="6">
    <source>
        <dbReference type="EMBL" id="SDD12783.1"/>
    </source>
</evidence>
<dbReference type="Gene3D" id="3.30.360.10">
    <property type="entry name" value="Dihydrodipicolinate Reductase, domain 2"/>
    <property type="match status" value="1"/>
</dbReference>
<dbReference type="SUPFAM" id="SSF51735">
    <property type="entry name" value="NAD(P)-binding Rossmann-fold domains"/>
    <property type="match status" value="1"/>
</dbReference>
<feature type="domain" description="GFO/IDH/MocA-like oxidoreductase" evidence="5">
    <location>
        <begin position="148"/>
        <end position="256"/>
    </location>
</feature>
<feature type="domain" description="Gfo/Idh/MocA-like oxidoreductase N-terminal" evidence="4">
    <location>
        <begin position="11"/>
        <end position="128"/>
    </location>
</feature>
<gene>
    <name evidence="6" type="ORF">SAMN04489747_0246</name>
</gene>
<evidence type="ECO:0000256" key="1">
    <source>
        <dbReference type="ARBA" id="ARBA00010928"/>
    </source>
</evidence>
<dbReference type="STRING" id="675864.SAMN04489747_0246"/>
<dbReference type="InterPro" id="IPR051317">
    <property type="entry name" value="Gfo/Idh/MocA_oxidoreduct"/>
</dbReference>
<dbReference type="RefSeq" id="WP_231946441.1">
    <property type="nucleotide sequence ID" value="NZ_LT629688.1"/>
</dbReference>
<proteinExistence type="inferred from homology"/>
<dbReference type="Proteomes" id="UP000198546">
    <property type="component" value="Chromosome i"/>
</dbReference>
<dbReference type="AlphaFoldDB" id="A0A1G6S7T8"/>
<evidence type="ECO:0000256" key="3">
    <source>
        <dbReference type="SAM" id="MobiDB-lite"/>
    </source>
</evidence>
<dbReference type="Gene3D" id="3.40.50.720">
    <property type="entry name" value="NAD(P)-binding Rossmann-like Domain"/>
    <property type="match status" value="1"/>
</dbReference>
<dbReference type="GO" id="GO:0000166">
    <property type="term" value="F:nucleotide binding"/>
    <property type="evidence" value="ECO:0007669"/>
    <property type="project" value="InterPro"/>
</dbReference>
<dbReference type="PANTHER" id="PTHR43708">
    <property type="entry name" value="CONSERVED EXPRESSED OXIDOREDUCTASE (EUROFUNG)"/>
    <property type="match status" value="1"/>
</dbReference>
<accession>A0A1G6S7T8</accession>
<dbReference type="InterPro" id="IPR055170">
    <property type="entry name" value="GFO_IDH_MocA-like_dom"/>
</dbReference>
<evidence type="ECO:0000259" key="4">
    <source>
        <dbReference type="Pfam" id="PF01408"/>
    </source>
</evidence>